<dbReference type="OrthoDB" id="5828876at2759"/>
<sequence length="77" mass="8809">MLSIVFREKRIINKPDVYLLILDSVSSFMAKRSLPKTIEYLKSIGGIQIEFLNKIGYNSRPNGFPLVFGHEVEVSNH</sequence>
<dbReference type="EMBL" id="KN716348">
    <property type="protein sequence ID" value="KJH46527.1"/>
    <property type="molecule type" value="Genomic_DNA"/>
</dbReference>
<reference evidence="1 2" key="1">
    <citation type="submission" date="2013-11" db="EMBL/GenBank/DDBJ databases">
        <title>Draft genome of the bovine lungworm Dictyocaulus viviparus.</title>
        <authorList>
            <person name="Mitreva M."/>
        </authorList>
    </citation>
    <scope>NUCLEOTIDE SEQUENCE [LARGE SCALE GENOMIC DNA]</scope>
    <source>
        <strain evidence="1 2">HannoverDv2000</strain>
    </source>
</reference>
<keyword evidence="2" id="KW-1185">Reference proteome</keyword>
<dbReference type="Pfam" id="PF02995">
    <property type="entry name" value="DUF229"/>
    <property type="match status" value="1"/>
</dbReference>
<evidence type="ECO:0000313" key="2">
    <source>
        <dbReference type="Proteomes" id="UP000053766"/>
    </source>
</evidence>
<dbReference type="PANTHER" id="PTHR10974:SF5">
    <property type="entry name" value="SULFATASE DOMAIN-CONTAINING PROTEIN"/>
    <property type="match status" value="1"/>
</dbReference>
<protein>
    <submittedName>
        <fullName evidence="1">Uncharacterized protein</fullName>
    </submittedName>
</protein>
<proteinExistence type="predicted"/>
<accession>A0A0D8XRV1</accession>
<dbReference type="Proteomes" id="UP000053766">
    <property type="component" value="Unassembled WGS sequence"/>
</dbReference>
<organism evidence="1 2">
    <name type="scientific">Dictyocaulus viviparus</name>
    <name type="common">Bovine lungworm</name>
    <dbReference type="NCBI Taxonomy" id="29172"/>
    <lineage>
        <taxon>Eukaryota</taxon>
        <taxon>Metazoa</taxon>
        <taxon>Ecdysozoa</taxon>
        <taxon>Nematoda</taxon>
        <taxon>Chromadorea</taxon>
        <taxon>Rhabditida</taxon>
        <taxon>Rhabditina</taxon>
        <taxon>Rhabditomorpha</taxon>
        <taxon>Strongyloidea</taxon>
        <taxon>Metastrongylidae</taxon>
        <taxon>Dictyocaulus</taxon>
    </lineage>
</organism>
<evidence type="ECO:0000313" key="1">
    <source>
        <dbReference type="EMBL" id="KJH46527.1"/>
    </source>
</evidence>
<reference evidence="2" key="2">
    <citation type="journal article" date="2016" name="Sci. Rep.">
        <title>Dictyocaulus viviparus genome, variome and transcriptome elucidate lungworm biology and support future intervention.</title>
        <authorList>
            <person name="McNulty S.N."/>
            <person name="Strube C."/>
            <person name="Rosa B.A."/>
            <person name="Martin J.C."/>
            <person name="Tyagi R."/>
            <person name="Choi Y.J."/>
            <person name="Wang Q."/>
            <person name="Hallsworth Pepin K."/>
            <person name="Zhang X."/>
            <person name="Ozersky P."/>
            <person name="Wilson R.K."/>
            <person name="Sternberg P.W."/>
            <person name="Gasser R.B."/>
            <person name="Mitreva M."/>
        </authorList>
    </citation>
    <scope>NUCLEOTIDE SEQUENCE [LARGE SCALE GENOMIC DNA]</scope>
    <source>
        <strain evidence="2">HannoverDv2000</strain>
    </source>
</reference>
<dbReference type="GO" id="GO:0005615">
    <property type="term" value="C:extracellular space"/>
    <property type="evidence" value="ECO:0007669"/>
    <property type="project" value="TreeGrafter"/>
</dbReference>
<gene>
    <name evidence="1" type="ORF">DICVIV_07395</name>
</gene>
<name>A0A0D8XRV1_DICVI</name>
<dbReference type="STRING" id="29172.A0A0D8XRV1"/>
<dbReference type="PANTHER" id="PTHR10974">
    <property type="entry name" value="FI08016P-RELATED"/>
    <property type="match status" value="1"/>
</dbReference>
<dbReference type="AlphaFoldDB" id="A0A0D8XRV1"/>
<dbReference type="InterPro" id="IPR004245">
    <property type="entry name" value="DUF229"/>
</dbReference>